<reference evidence="2" key="1">
    <citation type="journal article" date="2020" name="bioRxiv">
        <title>Comparative genomics of Chlamydomonas.</title>
        <authorList>
            <person name="Craig R.J."/>
            <person name="Hasan A.R."/>
            <person name="Ness R.W."/>
            <person name="Keightley P.D."/>
        </authorList>
    </citation>
    <scope>NUCLEOTIDE SEQUENCE</scope>
    <source>
        <strain evidence="2">CCAP 11/70</strain>
    </source>
</reference>
<evidence type="ECO:0000313" key="3">
    <source>
        <dbReference type="Proteomes" id="UP000612055"/>
    </source>
</evidence>
<evidence type="ECO:0000313" key="2">
    <source>
        <dbReference type="EMBL" id="KAG2486453.1"/>
    </source>
</evidence>
<dbReference type="AlphaFoldDB" id="A0A835XLV4"/>
<feature type="compositionally biased region" description="Low complexity" evidence="1">
    <location>
        <begin position="78"/>
        <end position="90"/>
    </location>
</feature>
<dbReference type="OrthoDB" id="540239at2759"/>
<feature type="region of interest" description="Disordered" evidence="1">
    <location>
        <begin position="1086"/>
        <end position="1108"/>
    </location>
</feature>
<organism evidence="2 3">
    <name type="scientific">Edaphochlamys debaryana</name>
    <dbReference type="NCBI Taxonomy" id="47281"/>
    <lineage>
        <taxon>Eukaryota</taxon>
        <taxon>Viridiplantae</taxon>
        <taxon>Chlorophyta</taxon>
        <taxon>core chlorophytes</taxon>
        <taxon>Chlorophyceae</taxon>
        <taxon>CS clade</taxon>
        <taxon>Chlamydomonadales</taxon>
        <taxon>Chlamydomonadales incertae sedis</taxon>
        <taxon>Edaphochlamys</taxon>
    </lineage>
</organism>
<keyword evidence="3" id="KW-1185">Reference proteome</keyword>
<dbReference type="Proteomes" id="UP000612055">
    <property type="component" value="Unassembled WGS sequence"/>
</dbReference>
<name>A0A835XLV4_9CHLO</name>
<sequence>MVNKLLAAAAGGAACDVRSSLVGMAGAAVLANAGRHAAWLQALSVEGEEGKGKGAQTPDSAAPARPLPAPKPRREGTSSPPGGTRPRPGAVAAAAALALSNARRLGEALGAGEELKQCASEEAAPKESRTLWKPHEVEILLAAVKKLPARMTPKHTMQVLKQLGWTVNPSTRLRVLNKLFSIRARMLHGRDPEEVLRKQKFRRDNSITYKAWAIKALESLPGGQGTAYEIGAVLQADPAIAPKMDLRINPGRKATPQWIVSLRSALKPEKGFRNTGLKRGGHMVYTYDPLSGQDPPDPAAAALVGAPLGPDGAPLPGAAGAAGGGPAESLVNQAAVELLRRLPGVTASQQHPPRPVRCGDYCTISEAVSYVGPIDKTSELQSALNNIAVKKELIIAHHGAYDHVYQFLHRWQRFGYGHIMMVFPDRKLCDRLQPHFTTLGCAWYEDHAAVGWVIEQKGPCRGCYDKWLAHYTGARVVRHGYSTMVMDTDTAPLGDLYGTLSSPPYNEVQLWNQREGNTNVNGGFYYVRNASRSGPVAYLLYDNILKNVRWFEDASPLRRSVGLASNDSSSGLIPGFLCNDQFSLSDSVHGAITGTPQILECVFWHHPRRRESRWEELHQEVYRRAGPRGPQNDGPYEQRMFPVPESLRAAAGNAPQAPVVTSELRVPHARGAWPPERGGYPFSPQLGPLAQKVVDIFREAGDDLPPFPDPNDPSAAPAAAAVPPERFAYLPWWLANTHALGPGNAGGAGWYADWLLPRGGGEGGGSGGAAQLGALVTHLHAGLAAGDFAKLVHMTMEVPYGWDYDLALRLDPRHPPYLATEAGGGAHVPPLLALAPGVAHGGLTRDEYAAMMRGLLRLGLALNRAVVWPWVPCEAPMLRAAGAAYDPAAAGHRVPWGDYMDLQAAIPFAMGATDLKKHGLPCFVCAANKLSCVRGGTRPGASASAPRGLLANEFDHWLGLPQQEGARAITPANTVQDILAAAGGSKAPPPSAPLGPAPLLNLTLTDLELLAAQPAVSVQAAPGPGAAPAAFPAPAPVLWLRGPVAVPALPSPEAERVFEKAAAMCCALQSPVTPECIHRPPSAQRRLLAEAAGQGEAGGRGRRRNRRR</sequence>
<protein>
    <submittedName>
        <fullName evidence="2">Uncharacterized protein</fullName>
    </submittedName>
</protein>
<feature type="region of interest" description="Disordered" evidence="1">
    <location>
        <begin position="48"/>
        <end position="90"/>
    </location>
</feature>
<comment type="caution">
    <text evidence="2">The sequence shown here is derived from an EMBL/GenBank/DDBJ whole genome shotgun (WGS) entry which is preliminary data.</text>
</comment>
<proteinExistence type="predicted"/>
<evidence type="ECO:0000256" key="1">
    <source>
        <dbReference type="SAM" id="MobiDB-lite"/>
    </source>
</evidence>
<dbReference type="EMBL" id="JAEHOE010000112">
    <property type="protein sequence ID" value="KAG2486453.1"/>
    <property type="molecule type" value="Genomic_DNA"/>
</dbReference>
<dbReference type="PROSITE" id="PS51257">
    <property type="entry name" value="PROKAR_LIPOPROTEIN"/>
    <property type="match status" value="1"/>
</dbReference>
<gene>
    <name evidence="2" type="ORF">HYH03_014900</name>
</gene>
<accession>A0A835XLV4</accession>